<organism evidence="2">
    <name type="scientific">uncultured spirochete</name>
    <dbReference type="NCBI Taxonomy" id="156406"/>
    <lineage>
        <taxon>Bacteria</taxon>
        <taxon>Pseudomonadati</taxon>
        <taxon>Spirochaetota</taxon>
        <taxon>Spirochaetia</taxon>
        <taxon>Spirochaetales</taxon>
        <taxon>environmental samples</taxon>
    </lineage>
</organism>
<dbReference type="SUPFAM" id="SSF48403">
    <property type="entry name" value="Ankyrin repeat"/>
    <property type="match status" value="1"/>
</dbReference>
<dbReference type="InterPro" id="IPR036770">
    <property type="entry name" value="Ankyrin_rpt-contain_sf"/>
</dbReference>
<feature type="chain" id="PRO_5018088108" evidence="1">
    <location>
        <begin position="20"/>
        <end position="113"/>
    </location>
</feature>
<dbReference type="Pfam" id="PF12796">
    <property type="entry name" value="Ank_2"/>
    <property type="match status" value="1"/>
</dbReference>
<evidence type="ECO:0000256" key="1">
    <source>
        <dbReference type="SAM" id="SignalP"/>
    </source>
</evidence>
<proteinExistence type="predicted"/>
<accession>A0A3P3XRN6</accession>
<feature type="signal peptide" evidence="1">
    <location>
        <begin position="1"/>
        <end position="19"/>
    </location>
</feature>
<dbReference type="Gene3D" id="1.25.40.20">
    <property type="entry name" value="Ankyrin repeat-containing domain"/>
    <property type="match status" value="1"/>
</dbReference>
<dbReference type="InterPro" id="IPR002110">
    <property type="entry name" value="Ankyrin_rpt"/>
</dbReference>
<protein>
    <submittedName>
        <fullName evidence="2">Uncharacterized protein</fullName>
    </submittedName>
</protein>
<dbReference type="AlphaFoldDB" id="A0A3P3XRN6"/>
<keyword evidence="1" id="KW-0732">Signal</keyword>
<dbReference type="EMBL" id="FWDO01000005">
    <property type="protein sequence ID" value="SLM18955.1"/>
    <property type="molecule type" value="Genomic_DNA"/>
</dbReference>
<name>A0A3P3XRN6_9SPIR</name>
<reference evidence="2" key="1">
    <citation type="submission" date="2017-02" db="EMBL/GenBank/DDBJ databases">
        <authorList>
            <person name="Regsiter A."/>
            <person name="William W."/>
        </authorList>
    </citation>
    <scope>NUCLEOTIDE SEQUENCE</scope>
    <source>
        <strain evidence="2">BdmA 4</strain>
    </source>
</reference>
<sequence>MKKWSMALVLLFCGMCLFAQSLFDVVTTGTPEQVQAAIKAGARIDDRDNWFSDTPLMWAAFLNENPDVIMALLNAGADGTIKSSEGKTAFDYAQQNQKLEGTKAYWDLNNARF</sequence>
<evidence type="ECO:0000313" key="2">
    <source>
        <dbReference type="EMBL" id="SLM18955.1"/>
    </source>
</evidence>
<gene>
    <name evidence="2" type="ORF">SPIRO4BDMA_50470</name>
</gene>